<sequence>MYVEGIDVFDYLPARWPGSFTHVKRVALQMSDKDHKGSLPQSERRPETERVKETGFLQACSSESSVINVIVSSKMTTAELVTVTLHLQFCAVATVYLHNMNSKYGATTTPGILCTKKHPSPKISAVAFRRVIRVTSYVLDVLRPADLNNIRYGAQMEFNNAFFLCPGTPIFFVLANESFVRDKHLPRPFTILGSFI</sequence>
<reference evidence="2" key="1">
    <citation type="submission" date="2020-11" db="EMBL/GenBank/DDBJ databases">
        <title>Adaptations for nitrogen fixation in a non-lichenized fungal sporocarp promotes dispersal by wood-feeding termites.</title>
        <authorList>
            <consortium name="DOE Joint Genome Institute"/>
            <person name="Koch R.A."/>
            <person name="Yoon G."/>
            <person name="Arayal U."/>
            <person name="Lail K."/>
            <person name="Amirebrahimi M."/>
            <person name="Labutti K."/>
            <person name="Lipzen A."/>
            <person name="Riley R."/>
            <person name="Barry K."/>
            <person name="Henrissat B."/>
            <person name="Grigoriev I.V."/>
            <person name="Herr J.R."/>
            <person name="Aime M.C."/>
        </authorList>
    </citation>
    <scope>NUCLEOTIDE SEQUENCE</scope>
    <source>
        <strain evidence="2">MCA 3950</strain>
    </source>
</reference>
<dbReference type="AlphaFoldDB" id="A0A9P7VG01"/>
<name>A0A9P7VG01_9AGAR</name>
<dbReference type="EMBL" id="MU250581">
    <property type="protein sequence ID" value="KAG7439883.1"/>
    <property type="molecule type" value="Genomic_DNA"/>
</dbReference>
<feature type="region of interest" description="Disordered" evidence="1">
    <location>
        <begin position="31"/>
        <end position="50"/>
    </location>
</feature>
<protein>
    <submittedName>
        <fullName evidence="2">Uncharacterized protein</fullName>
    </submittedName>
</protein>
<accession>A0A9P7VG01</accession>
<evidence type="ECO:0000256" key="1">
    <source>
        <dbReference type="SAM" id="MobiDB-lite"/>
    </source>
</evidence>
<proteinExistence type="predicted"/>
<dbReference type="GeneID" id="66100330"/>
<organism evidence="2 3">
    <name type="scientific">Guyanagaster necrorhizus</name>
    <dbReference type="NCBI Taxonomy" id="856835"/>
    <lineage>
        <taxon>Eukaryota</taxon>
        <taxon>Fungi</taxon>
        <taxon>Dikarya</taxon>
        <taxon>Basidiomycota</taxon>
        <taxon>Agaricomycotina</taxon>
        <taxon>Agaricomycetes</taxon>
        <taxon>Agaricomycetidae</taxon>
        <taxon>Agaricales</taxon>
        <taxon>Marasmiineae</taxon>
        <taxon>Physalacriaceae</taxon>
        <taxon>Guyanagaster</taxon>
    </lineage>
</organism>
<dbReference type="Proteomes" id="UP000812287">
    <property type="component" value="Unassembled WGS sequence"/>
</dbReference>
<evidence type="ECO:0000313" key="3">
    <source>
        <dbReference type="Proteomes" id="UP000812287"/>
    </source>
</evidence>
<keyword evidence="3" id="KW-1185">Reference proteome</keyword>
<gene>
    <name evidence="2" type="ORF">BT62DRAFT_1013332</name>
</gene>
<evidence type="ECO:0000313" key="2">
    <source>
        <dbReference type="EMBL" id="KAG7439883.1"/>
    </source>
</evidence>
<comment type="caution">
    <text evidence="2">The sequence shown here is derived from an EMBL/GenBank/DDBJ whole genome shotgun (WGS) entry which is preliminary data.</text>
</comment>
<dbReference type="RefSeq" id="XP_043033383.1">
    <property type="nucleotide sequence ID" value="XM_043178043.1"/>
</dbReference>